<proteinExistence type="predicted"/>
<dbReference type="OrthoDB" id="10011262at2759"/>
<accession>A0A2G9UBJ5</accession>
<organism evidence="2 3">
    <name type="scientific">Teladorsagia circumcincta</name>
    <name type="common">Brown stomach worm</name>
    <name type="synonym">Ostertagia circumcincta</name>
    <dbReference type="NCBI Taxonomy" id="45464"/>
    <lineage>
        <taxon>Eukaryota</taxon>
        <taxon>Metazoa</taxon>
        <taxon>Ecdysozoa</taxon>
        <taxon>Nematoda</taxon>
        <taxon>Chromadorea</taxon>
        <taxon>Rhabditida</taxon>
        <taxon>Rhabditina</taxon>
        <taxon>Rhabditomorpha</taxon>
        <taxon>Strongyloidea</taxon>
        <taxon>Trichostrongylidae</taxon>
        <taxon>Teladorsagia</taxon>
    </lineage>
</organism>
<keyword evidence="1" id="KW-1133">Transmembrane helix</keyword>
<dbReference type="AlphaFoldDB" id="A0A2G9UBJ5"/>
<keyword evidence="3" id="KW-1185">Reference proteome</keyword>
<protein>
    <submittedName>
        <fullName evidence="2">Uncharacterized protein</fullName>
    </submittedName>
</protein>
<evidence type="ECO:0000256" key="1">
    <source>
        <dbReference type="SAM" id="Phobius"/>
    </source>
</evidence>
<feature type="transmembrane region" description="Helical" evidence="1">
    <location>
        <begin position="15"/>
        <end position="40"/>
    </location>
</feature>
<keyword evidence="1" id="KW-0472">Membrane</keyword>
<gene>
    <name evidence="2" type="ORF">TELCIR_10650</name>
</gene>
<name>A0A2G9UBJ5_TELCI</name>
<sequence length="92" mass="10135">MYGLMMMAQTIRNIFFGWAYTIVMYVVPFSLLIVLNSLVLSATVRQPRFFAANAVPPTRHVVIGTNEVDSDMAAALNLGPSFAITPRANNDL</sequence>
<dbReference type="Proteomes" id="UP000230423">
    <property type="component" value="Unassembled WGS sequence"/>
</dbReference>
<evidence type="ECO:0000313" key="2">
    <source>
        <dbReference type="EMBL" id="PIO67591.1"/>
    </source>
</evidence>
<dbReference type="EMBL" id="KZ347505">
    <property type="protein sequence ID" value="PIO67591.1"/>
    <property type="molecule type" value="Genomic_DNA"/>
</dbReference>
<reference evidence="2 3" key="1">
    <citation type="submission" date="2015-09" db="EMBL/GenBank/DDBJ databases">
        <title>Draft genome of the parasitic nematode Teladorsagia circumcincta isolate WARC Sus (inbred).</title>
        <authorList>
            <person name="Mitreva M."/>
        </authorList>
    </citation>
    <scope>NUCLEOTIDE SEQUENCE [LARGE SCALE GENOMIC DNA]</scope>
    <source>
        <strain evidence="2 3">S</strain>
    </source>
</reference>
<evidence type="ECO:0000313" key="3">
    <source>
        <dbReference type="Proteomes" id="UP000230423"/>
    </source>
</evidence>
<keyword evidence="1" id="KW-0812">Transmembrane</keyword>